<keyword evidence="7 9" id="KW-0233">DNA recombination</keyword>
<evidence type="ECO:0000256" key="3">
    <source>
        <dbReference type="ARBA" id="ARBA00022618"/>
    </source>
</evidence>
<keyword evidence="3 9" id="KW-0132">Cell division</keyword>
<dbReference type="InterPro" id="IPR010998">
    <property type="entry name" value="Integrase_recombinase_N"/>
</dbReference>
<evidence type="ECO:0000256" key="8">
    <source>
        <dbReference type="ARBA" id="ARBA00023306"/>
    </source>
</evidence>
<dbReference type="InterPro" id="IPR002104">
    <property type="entry name" value="Integrase_catalytic"/>
</dbReference>
<dbReference type="EMBL" id="RYFI01000017">
    <property type="protein sequence ID" value="RXF70829.1"/>
    <property type="molecule type" value="Genomic_DNA"/>
</dbReference>
<evidence type="ECO:0000313" key="13">
    <source>
        <dbReference type="Proteomes" id="UP000289708"/>
    </source>
</evidence>
<keyword evidence="8 9" id="KW-0131">Cell cycle</keyword>
<dbReference type="GO" id="GO:0007059">
    <property type="term" value="P:chromosome segregation"/>
    <property type="evidence" value="ECO:0007669"/>
    <property type="project" value="UniProtKB-UniRule"/>
</dbReference>
<feature type="domain" description="Tyr recombinase" evidence="10">
    <location>
        <begin position="111"/>
        <end position="303"/>
    </location>
</feature>
<comment type="similarity">
    <text evidence="9">Belongs to the 'phage' integrase family. XerC subfamily.</text>
</comment>
<dbReference type="GO" id="GO:0005737">
    <property type="term" value="C:cytoplasm"/>
    <property type="evidence" value="ECO:0007669"/>
    <property type="project" value="UniProtKB-SubCell"/>
</dbReference>
<evidence type="ECO:0000256" key="5">
    <source>
        <dbReference type="ARBA" id="ARBA00022908"/>
    </source>
</evidence>
<keyword evidence="13" id="KW-1185">Reference proteome</keyword>
<dbReference type="SUPFAM" id="SSF56349">
    <property type="entry name" value="DNA breaking-rejoining enzymes"/>
    <property type="match status" value="1"/>
</dbReference>
<dbReference type="GO" id="GO:0003677">
    <property type="term" value="F:DNA binding"/>
    <property type="evidence" value="ECO:0007669"/>
    <property type="project" value="UniProtKB-UniRule"/>
</dbReference>
<accession>A0A4Q0MD34</accession>
<dbReference type="Pfam" id="PF00589">
    <property type="entry name" value="Phage_integrase"/>
    <property type="match status" value="1"/>
</dbReference>
<dbReference type="InterPro" id="IPR044068">
    <property type="entry name" value="CB"/>
</dbReference>
<dbReference type="HAMAP" id="MF_01808">
    <property type="entry name" value="Recomb_XerC_XerD"/>
    <property type="match status" value="1"/>
</dbReference>
<dbReference type="Proteomes" id="UP000289708">
    <property type="component" value="Unassembled WGS sequence"/>
</dbReference>
<evidence type="ECO:0000256" key="9">
    <source>
        <dbReference type="HAMAP-Rule" id="MF_01808"/>
    </source>
</evidence>
<dbReference type="Gene3D" id="1.10.443.10">
    <property type="entry name" value="Intergrase catalytic core"/>
    <property type="match status" value="1"/>
</dbReference>
<gene>
    <name evidence="9" type="primary">xerC</name>
    <name evidence="12" type="ORF">EK403_16805</name>
</gene>
<dbReference type="Pfam" id="PF02899">
    <property type="entry name" value="Phage_int_SAM_1"/>
    <property type="match status" value="1"/>
</dbReference>
<evidence type="ECO:0000256" key="6">
    <source>
        <dbReference type="ARBA" id="ARBA00023125"/>
    </source>
</evidence>
<dbReference type="InterPro" id="IPR050090">
    <property type="entry name" value="Tyrosine_recombinase_XerCD"/>
</dbReference>
<dbReference type="InterPro" id="IPR011010">
    <property type="entry name" value="DNA_brk_join_enz"/>
</dbReference>
<comment type="subcellular location">
    <subcellularLocation>
        <location evidence="1 9">Cytoplasm</location>
    </subcellularLocation>
</comment>
<comment type="caution">
    <text evidence="12">The sequence shown here is derived from an EMBL/GenBank/DDBJ whole genome shotgun (WGS) entry which is preliminary data.</text>
</comment>
<dbReference type="GO" id="GO:0006313">
    <property type="term" value="P:DNA transposition"/>
    <property type="evidence" value="ECO:0007669"/>
    <property type="project" value="UniProtKB-UniRule"/>
</dbReference>
<dbReference type="InterPro" id="IPR004107">
    <property type="entry name" value="Integrase_SAM-like_N"/>
</dbReference>
<dbReference type="OrthoDB" id="9801717at2"/>
<organism evidence="12 13">
    <name type="scientific">Hansschlegelia zhihuaiae</name>
    <dbReference type="NCBI Taxonomy" id="405005"/>
    <lineage>
        <taxon>Bacteria</taxon>
        <taxon>Pseudomonadati</taxon>
        <taxon>Pseudomonadota</taxon>
        <taxon>Alphaproteobacteria</taxon>
        <taxon>Hyphomicrobiales</taxon>
        <taxon>Methylopilaceae</taxon>
        <taxon>Hansschlegelia</taxon>
    </lineage>
</organism>
<dbReference type="Gene3D" id="1.10.150.130">
    <property type="match status" value="1"/>
</dbReference>
<dbReference type="AlphaFoldDB" id="A0A4Q0MD34"/>
<evidence type="ECO:0000259" key="10">
    <source>
        <dbReference type="PROSITE" id="PS51898"/>
    </source>
</evidence>
<dbReference type="PROSITE" id="PS51898">
    <property type="entry name" value="TYR_RECOMBINASE"/>
    <property type="match status" value="1"/>
</dbReference>
<dbReference type="GO" id="GO:0009037">
    <property type="term" value="F:tyrosine-based site-specific recombinase activity"/>
    <property type="evidence" value="ECO:0007669"/>
    <property type="project" value="UniProtKB-UniRule"/>
</dbReference>
<feature type="active site" evidence="9">
    <location>
        <position position="255"/>
    </location>
</feature>
<protein>
    <recommendedName>
        <fullName evidence="9">Tyrosine recombinase XerC</fullName>
    </recommendedName>
</protein>
<comment type="subunit">
    <text evidence="9">Forms a cyclic heterotetrameric complex composed of two molecules of XerC and two molecules of XerD.</text>
</comment>
<dbReference type="NCBIfam" id="NF001399">
    <property type="entry name" value="PRK00283.1"/>
    <property type="match status" value="1"/>
</dbReference>
<dbReference type="InterPro" id="IPR013762">
    <property type="entry name" value="Integrase-like_cat_sf"/>
</dbReference>
<keyword evidence="2 9" id="KW-0963">Cytoplasm</keyword>
<feature type="active site" description="O-(3'-phospho-DNA)-tyrosine intermediate" evidence="9">
    <location>
        <position position="290"/>
    </location>
</feature>
<evidence type="ECO:0000256" key="4">
    <source>
        <dbReference type="ARBA" id="ARBA00022829"/>
    </source>
</evidence>
<evidence type="ECO:0000259" key="11">
    <source>
        <dbReference type="PROSITE" id="PS51900"/>
    </source>
</evidence>
<keyword evidence="6 9" id="KW-0238">DNA-binding</keyword>
<evidence type="ECO:0000256" key="7">
    <source>
        <dbReference type="ARBA" id="ARBA00023172"/>
    </source>
</evidence>
<keyword evidence="4 9" id="KW-0159">Chromosome partition</keyword>
<evidence type="ECO:0000256" key="2">
    <source>
        <dbReference type="ARBA" id="ARBA00022490"/>
    </source>
</evidence>
<evidence type="ECO:0000256" key="1">
    <source>
        <dbReference type="ARBA" id="ARBA00004496"/>
    </source>
</evidence>
<feature type="active site" evidence="9">
    <location>
        <position position="183"/>
    </location>
</feature>
<dbReference type="PROSITE" id="PS51900">
    <property type="entry name" value="CB"/>
    <property type="match status" value="1"/>
</dbReference>
<name>A0A4Q0MD34_9HYPH</name>
<dbReference type="PANTHER" id="PTHR30349">
    <property type="entry name" value="PHAGE INTEGRASE-RELATED"/>
    <property type="match status" value="1"/>
</dbReference>
<feature type="active site" evidence="9">
    <location>
        <position position="281"/>
    </location>
</feature>
<dbReference type="PANTHER" id="PTHR30349:SF90">
    <property type="entry name" value="TYROSINE RECOMBINASE XERD"/>
    <property type="match status" value="1"/>
</dbReference>
<reference evidence="12 13" key="1">
    <citation type="submission" date="2018-12" db="EMBL/GenBank/DDBJ databases">
        <title>bacterium Hansschlegelia zhihuaiae S113.</title>
        <authorList>
            <person name="He J."/>
        </authorList>
    </citation>
    <scope>NUCLEOTIDE SEQUENCE [LARGE SCALE GENOMIC DNA]</scope>
    <source>
        <strain evidence="12 13">S 113</strain>
    </source>
</reference>
<feature type="domain" description="Core-binding (CB)" evidence="11">
    <location>
        <begin position="5"/>
        <end position="90"/>
    </location>
</feature>
<keyword evidence="5 9" id="KW-0229">DNA integration</keyword>
<feature type="active site" evidence="9">
    <location>
        <position position="159"/>
    </location>
</feature>
<dbReference type="GO" id="GO:0051301">
    <property type="term" value="P:cell division"/>
    <property type="evidence" value="ECO:0007669"/>
    <property type="project" value="UniProtKB-KW"/>
</dbReference>
<comment type="function">
    <text evidence="9">Site-specific tyrosine recombinase, which acts by catalyzing the cutting and rejoining of the recombining DNA molecules. The XerC-XerD complex is essential to convert dimers of the bacterial chromosome into monomers to permit their segregation at cell division. It also contributes to the segregational stability of plasmids.</text>
</comment>
<dbReference type="InterPro" id="IPR023009">
    <property type="entry name" value="Tyrosine_recombinase_XerC/XerD"/>
</dbReference>
<proteinExistence type="inferred from homology"/>
<feature type="active site" evidence="9">
    <location>
        <position position="258"/>
    </location>
</feature>
<evidence type="ECO:0000313" key="12">
    <source>
        <dbReference type="EMBL" id="RXF70829.1"/>
    </source>
</evidence>
<dbReference type="RefSeq" id="WP_128778622.1">
    <property type="nucleotide sequence ID" value="NZ_RYFI01000017.1"/>
</dbReference>
<sequence length="312" mass="33092">MSASKRARREIEAFLEMASAERGAAANTLAAYERDLSDYAAFLAARGRSPSDAGPDDVRAHLADLADRGFKASSAARKLSAVRQLHKFLYADGFRADDPTASLEGPRRGRPLPKTLRVEELEALIAAAGDPGPEPSPRAKLRAARLVCLLELAYGAGLRVSELVGLPRAAARPAASVVAIKGKGGRERLAPLTPVAKQAMTAYLAALGEAGKGAEGPWLFPAGGESGHVTRQVFARDLKEAAARAGLSADRISPHVLRHAFASHLVQNGADLRAVQQMLGHADIATTQIYTHVLDERARAMVRDLHPLADAE</sequence>